<dbReference type="OrthoDB" id="1868135at2759"/>
<evidence type="ECO:0000256" key="1">
    <source>
        <dbReference type="ARBA" id="ARBA00004141"/>
    </source>
</evidence>
<evidence type="ECO:0000313" key="13">
    <source>
        <dbReference type="Proteomes" id="UP000428333"/>
    </source>
</evidence>
<dbReference type="InterPro" id="IPR006153">
    <property type="entry name" value="Cation/H_exchanger_TM"/>
</dbReference>
<dbReference type="AlphaFoldDB" id="A0A6A4KW39"/>
<name>A0A6A4KW39_9ERIC</name>
<keyword evidence="2" id="KW-0813">Transport</keyword>
<evidence type="ECO:0000256" key="4">
    <source>
        <dbReference type="ARBA" id="ARBA00022692"/>
    </source>
</evidence>
<evidence type="ECO:0000256" key="10">
    <source>
        <dbReference type="SAM" id="Phobius"/>
    </source>
</evidence>
<evidence type="ECO:0000256" key="3">
    <source>
        <dbReference type="ARBA" id="ARBA00022538"/>
    </source>
</evidence>
<gene>
    <name evidence="12" type="ORF">C3L33_20530</name>
</gene>
<dbReference type="PANTHER" id="PTHR32468">
    <property type="entry name" value="CATION/H + ANTIPORTER"/>
    <property type="match status" value="1"/>
</dbReference>
<organism evidence="12 13">
    <name type="scientific">Rhododendron williamsianum</name>
    <dbReference type="NCBI Taxonomy" id="262921"/>
    <lineage>
        <taxon>Eukaryota</taxon>
        <taxon>Viridiplantae</taxon>
        <taxon>Streptophyta</taxon>
        <taxon>Embryophyta</taxon>
        <taxon>Tracheophyta</taxon>
        <taxon>Spermatophyta</taxon>
        <taxon>Magnoliopsida</taxon>
        <taxon>eudicotyledons</taxon>
        <taxon>Gunneridae</taxon>
        <taxon>Pentapetalae</taxon>
        <taxon>asterids</taxon>
        <taxon>Ericales</taxon>
        <taxon>Ericaceae</taxon>
        <taxon>Ericoideae</taxon>
        <taxon>Rhodoreae</taxon>
        <taxon>Rhododendron</taxon>
    </lineage>
</organism>
<feature type="transmembrane region" description="Helical" evidence="10">
    <location>
        <begin position="107"/>
        <end position="127"/>
    </location>
</feature>
<feature type="transmembrane region" description="Helical" evidence="10">
    <location>
        <begin position="175"/>
        <end position="196"/>
    </location>
</feature>
<dbReference type="EMBL" id="QEFC01003505">
    <property type="protein sequence ID" value="KAE9447571.1"/>
    <property type="molecule type" value="Genomic_DNA"/>
</dbReference>
<dbReference type="GO" id="GO:0006885">
    <property type="term" value="P:regulation of pH"/>
    <property type="evidence" value="ECO:0007669"/>
    <property type="project" value="TreeGrafter"/>
</dbReference>
<dbReference type="GO" id="GO:0006813">
    <property type="term" value="P:potassium ion transport"/>
    <property type="evidence" value="ECO:0007669"/>
    <property type="project" value="UniProtKB-KW"/>
</dbReference>
<comment type="caution">
    <text evidence="12">The sequence shown here is derived from an EMBL/GenBank/DDBJ whole genome shotgun (WGS) entry which is preliminary data.</text>
</comment>
<keyword evidence="13" id="KW-1185">Reference proteome</keyword>
<reference evidence="12 13" key="1">
    <citation type="journal article" date="2019" name="Genome Biol. Evol.">
        <title>The Rhododendron genome and chromosomal organization provide insight into shared whole-genome duplications across the heath family (Ericaceae).</title>
        <authorList>
            <person name="Soza V.L."/>
            <person name="Lindsley D."/>
            <person name="Waalkes A."/>
            <person name="Ramage E."/>
            <person name="Patwardhan R.P."/>
            <person name="Burton J.N."/>
            <person name="Adey A."/>
            <person name="Kumar A."/>
            <person name="Qiu R."/>
            <person name="Shendure J."/>
            <person name="Hall B."/>
        </authorList>
    </citation>
    <scope>NUCLEOTIDE SEQUENCE [LARGE SCALE GENOMIC DNA]</scope>
    <source>
        <strain evidence="12">RSF 1966-606</strain>
    </source>
</reference>
<evidence type="ECO:0000256" key="6">
    <source>
        <dbReference type="ARBA" id="ARBA00022989"/>
    </source>
</evidence>
<feature type="domain" description="Cation/H+ exchanger transmembrane" evidence="11">
    <location>
        <begin position="59"/>
        <end position="240"/>
    </location>
</feature>
<feature type="non-terminal residue" evidence="12">
    <location>
        <position position="395"/>
    </location>
</feature>
<dbReference type="GO" id="GO:0015297">
    <property type="term" value="F:antiporter activity"/>
    <property type="evidence" value="ECO:0007669"/>
    <property type="project" value="InterPro"/>
</dbReference>
<feature type="transmembrane region" description="Helical" evidence="10">
    <location>
        <begin position="310"/>
        <end position="331"/>
    </location>
</feature>
<evidence type="ECO:0000259" key="11">
    <source>
        <dbReference type="Pfam" id="PF00999"/>
    </source>
</evidence>
<evidence type="ECO:0000256" key="2">
    <source>
        <dbReference type="ARBA" id="ARBA00022448"/>
    </source>
</evidence>
<evidence type="ECO:0000256" key="8">
    <source>
        <dbReference type="ARBA" id="ARBA00023136"/>
    </source>
</evidence>
<comment type="similarity">
    <text evidence="9">Belongs to the monovalent cation:proton antiporter 2 (CPA2) transporter (TC 2.A.37) family. CHX (TC 2.A.37.4) subfamily.</text>
</comment>
<keyword evidence="3" id="KW-0633">Potassium transport</keyword>
<feature type="domain" description="Cation/H+ exchanger transmembrane" evidence="11">
    <location>
        <begin position="255"/>
        <end position="388"/>
    </location>
</feature>
<dbReference type="PANTHER" id="PTHR32468:SF96">
    <property type="entry name" value="CATION_H(+) ANTIPORTER 26-RELATED"/>
    <property type="match status" value="1"/>
</dbReference>
<feature type="transmembrane region" description="Helical" evidence="10">
    <location>
        <begin position="208"/>
        <end position="228"/>
    </location>
</feature>
<dbReference type="GO" id="GO:1902600">
    <property type="term" value="P:proton transmembrane transport"/>
    <property type="evidence" value="ECO:0007669"/>
    <property type="project" value="InterPro"/>
</dbReference>
<dbReference type="Pfam" id="PF00999">
    <property type="entry name" value="Na_H_Exchanger"/>
    <property type="match status" value="2"/>
</dbReference>
<evidence type="ECO:0000256" key="9">
    <source>
        <dbReference type="ARBA" id="ARBA00038341"/>
    </source>
</evidence>
<feature type="transmembrane region" description="Helical" evidence="10">
    <location>
        <begin position="265"/>
        <end position="290"/>
    </location>
</feature>
<dbReference type="InterPro" id="IPR050794">
    <property type="entry name" value="CPA2_transporter"/>
</dbReference>
<feature type="transmembrane region" description="Helical" evidence="10">
    <location>
        <begin position="343"/>
        <end position="362"/>
    </location>
</feature>
<comment type="subcellular location">
    <subcellularLocation>
        <location evidence="1">Membrane</location>
        <topology evidence="1">Multi-pass membrane protein</topology>
    </subcellularLocation>
</comment>
<feature type="transmembrane region" description="Helical" evidence="10">
    <location>
        <begin position="368"/>
        <end position="388"/>
    </location>
</feature>
<accession>A0A6A4KW39</accession>
<evidence type="ECO:0000256" key="5">
    <source>
        <dbReference type="ARBA" id="ARBA00022958"/>
    </source>
</evidence>
<dbReference type="GO" id="GO:0016020">
    <property type="term" value="C:membrane"/>
    <property type="evidence" value="ECO:0007669"/>
    <property type="project" value="UniProtKB-SubCell"/>
</dbReference>
<keyword evidence="4 10" id="KW-0812">Transmembrane</keyword>
<feature type="transmembrane region" description="Helical" evidence="10">
    <location>
        <begin position="45"/>
        <end position="68"/>
    </location>
</feature>
<evidence type="ECO:0000256" key="7">
    <source>
        <dbReference type="ARBA" id="ARBA00023065"/>
    </source>
</evidence>
<protein>
    <recommendedName>
        <fullName evidence="11">Cation/H+ exchanger transmembrane domain-containing protein</fullName>
    </recommendedName>
</protein>
<feature type="non-terminal residue" evidence="12">
    <location>
        <position position="1"/>
    </location>
</feature>
<dbReference type="InterPro" id="IPR038770">
    <property type="entry name" value="Na+/solute_symporter_sf"/>
</dbReference>
<keyword evidence="8 10" id="KW-0472">Membrane</keyword>
<dbReference type="Gene3D" id="1.20.1530.20">
    <property type="match status" value="1"/>
</dbReference>
<feature type="transmembrane region" description="Helical" evidence="10">
    <location>
        <begin position="139"/>
        <end position="163"/>
    </location>
</feature>
<keyword evidence="6 10" id="KW-1133">Transmembrane helix</keyword>
<proteinExistence type="inferred from homology"/>
<sequence length="395" mass="43324">MSGTSGSSSLTNASMLSIDERSFCVEFDLRMASRGIFLGDDPLKFAFPILLVQLGLVTFLSATFRLLLKPFRQPTFVADILGGIALGPSFLGHNEEFYRRIFPKESLIVLDVCGLLGILFFTFLVGMRTDVTVIKKAGGLSLVIGITSFCLPMLITRSLAVFLRSDVHMDRNFEFSLYALSYFQSMINFHGIYSILTELNLLNSELGRLALSSSMISTLCGWFFAMVVRTVNDARQGGLSKSLEYLFNAHSLTGKTLKEHYVCTLSLMVFAGILYCEVMGIEIIMGAIFLGMAVPGGPPLGSGLMDKLELFVSAVLLPTFIVNIGLKVDVYGITLSNFGKVELFILCAFLGKVVGAMVPSIYRKFPVVDAFLIGLLMSCQGFIDISFFSQAMSHK</sequence>
<dbReference type="Proteomes" id="UP000428333">
    <property type="component" value="Linkage Group LG12"/>
</dbReference>
<evidence type="ECO:0000313" key="12">
    <source>
        <dbReference type="EMBL" id="KAE9447571.1"/>
    </source>
</evidence>
<dbReference type="GO" id="GO:0012505">
    <property type="term" value="C:endomembrane system"/>
    <property type="evidence" value="ECO:0007669"/>
    <property type="project" value="TreeGrafter"/>
</dbReference>
<keyword evidence="5" id="KW-0630">Potassium</keyword>
<keyword evidence="7" id="KW-0406">Ion transport</keyword>